<evidence type="ECO:0000313" key="2">
    <source>
        <dbReference type="Proteomes" id="UP001150603"/>
    </source>
</evidence>
<feature type="non-terminal residue" evidence="1">
    <location>
        <position position="1"/>
    </location>
</feature>
<accession>A0ACC1J3N7</accession>
<evidence type="ECO:0000313" key="1">
    <source>
        <dbReference type="EMBL" id="KAJ1936265.1"/>
    </source>
</evidence>
<comment type="caution">
    <text evidence="1">The sequence shown here is derived from an EMBL/GenBank/DDBJ whole genome shotgun (WGS) entry which is preliminary data.</text>
</comment>
<proteinExistence type="predicted"/>
<protein>
    <submittedName>
        <fullName evidence="1">Uncharacterized protein</fullName>
    </submittedName>
</protein>
<organism evidence="1 2">
    <name type="scientific">Linderina macrospora</name>
    <dbReference type="NCBI Taxonomy" id="4868"/>
    <lineage>
        <taxon>Eukaryota</taxon>
        <taxon>Fungi</taxon>
        <taxon>Fungi incertae sedis</taxon>
        <taxon>Zoopagomycota</taxon>
        <taxon>Kickxellomycotina</taxon>
        <taxon>Kickxellomycetes</taxon>
        <taxon>Kickxellales</taxon>
        <taxon>Kickxellaceae</taxon>
        <taxon>Linderina</taxon>
    </lineage>
</organism>
<sequence>STRVTVPKRQSQISTKRITKKQQEFLDELDEDMSAAKALSLSLKRSRPGSSQLEDSAKKRGSKSKRAAMMERSDILACSDAQGYIRERAAALAYMDEELGIVPPKPAESPRETTSHNAGELWSLAASMTSDHEDCPIFKAYNVGRHKGKGREAL</sequence>
<gene>
    <name evidence="1" type="ORF">FBU59_005107</name>
</gene>
<name>A0ACC1J3N7_9FUNG</name>
<keyword evidence="2" id="KW-1185">Reference proteome</keyword>
<dbReference type="Proteomes" id="UP001150603">
    <property type="component" value="Unassembled WGS sequence"/>
</dbReference>
<reference evidence="1" key="1">
    <citation type="submission" date="2022-07" db="EMBL/GenBank/DDBJ databases">
        <title>Phylogenomic reconstructions and comparative analyses of Kickxellomycotina fungi.</title>
        <authorList>
            <person name="Reynolds N.K."/>
            <person name="Stajich J.E."/>
            <person name="Barry K."/>
            <person name="Grigoriev I.V."/>
            <person name="Crous P."/>
            <person name="Smith M.E."/>
        </authorList>
    </citation>
    <scope>NUCLEOTIDE SEQUENCE</scope>
    <source>
        <strain evidence="1">NRRL 5244</strain>
    </source>
</reference>
<dbReference type="EMBL" id="JANBPW010003945">
    <property type="protein sequence ID" value="KAJ1936265.1"/>
    <property type="molecule type" value="Genomic_DNA"/>
</dbReference>